<comment type="pathway">
    <text evidence="3">Lipid metabolism; fatty acid beta-oxidation.</text>
</comment>
<dbReference type="InterPro" id="IPR050237">
    <property type="entry name" value="ATP-dep_AMP-bd_enzyme"/>
</dbReference>
<evidence type="ECO:0000256" key="12">
    <source>
        <dbReference type="ARBA" id="ARBA00026121"/>
    </source>
</evidence>
<evidence type="ECO:0000256" key="4">
    <source>
        <dbReference type="ARBA" id="ARBA00006432"/>
    </source>
</evidence>
<keyword evidence="10" id="KW-0443">Lipid metabolism</keyword>
<keyword evidence="6" id="KW-0547">Nucleotide-binding</keyword>
<dbReference type="InterPro" id="IPR045851">
    <property type="entry name" value="AMP-bd_C_sf"/>
</dbReference>
<keyword evidence="18" id="KW-1185">Reference proteome</keyword>
<dbReference type="InterPro" id="IPR025110">
    <property type="entry name" value="AMP-bd_C"/>
</dbReference>
<dbReference type="Pfam" id="PF00501">
    <property type="entry name" value="AMP-binding"/>
    <property type="match status" value="1"/>
</dbReference>
<dbReference type="PANTHER" id="PTHR43767">
    <property type="entry name" value="LONG-CHAIN-FATTY-ACID--COA LIGASE"/>
    <property type="match status" value="1"/>
</dbReference>
<evidence type="ECO:0000256" key="13">
    <source>
        <dbReference type="ARBA" id="ARBA00039545"/>
    </source>
</evidence>
<dbReference type="eggNOG" id="COG0318">
    <property type="taxonomic scope" value="Bacteria"/>
</dbReference>
<comment type="similarity">
    <text evidence="4">Belongs to the ATP-dependent AMP-binding enzyme family.</text>
</comment>
<accession>H8L6C1</accession>
<dbReference type="Proteomes" id="UP000005234">
    <property type="component" value="Chromosome"/>
</dbReference>
<evidence type="ECO:0000256" key="10">
    <source>
        <dbReference type="ARBA" id="ARBA00023098"/>
    </source>
</evidence>
<dbReference type="InterPro" id="IPR000873">
    <property type="entry name" value="AMP-dep_synth/lig_dom"/>
</dbReference>
<dbReference type="STRING" id="767434.Fraau_2434"/>
<dbReference type="CDD" id="cd05936">
    <property type="entry name" value="FC-FACS_FadD_like"/>
    <property type="match status" value="1"/>
</dbReference>
<dbReference type="Gene3D" id="3.40.50.12780">
    <property type="entry name" value="N-terminal domain of ligase-like"/>
    <property type="match status" value="1"/>
</dbReference>
<comment type="cofactor">
    <cofactor evidence="1">
        <name>Mg(2+)</name>
        <dbReference type="ChEBI" id="CHEBI:18420"/>
    </cofactor>
</comment>
<evidence type="ECO:0000256" key="6">
    <source>
        <dbReference type="ARBA" id="ARBA00022741"/>
    </source>
</evidence>
<dbReference type="Gene3D" id="3.30.300.30">
    <property type="match status" value="1"/>
</dbReference>
<dbReference type="GO" id="GO:0004467">
    <property type="term" value="F:long-chain fatty acid-CoA ligase activity"/>
    <property type="evidence" value="ECO:0007669"/>
    <property type="project" value="UniProtKB-EC"/>
</dbReference>
<protein>
    <recommendedName>
        <fullName evidence="13">Long-chain-fatty-acid--CoA ligase</fullName>
        <ecNumber evidence="12">6.2.1.3</ecNumber>
    </recommendedName>
    <alternativeName>
        <fullName evidence="14">Long-chain acyl-CoA synthetase</fullName>
    </alternativeName>
</protein>
<feature type="domain" description="AMP-binding enzyme C-terminal" evidence="16">
    <location>
        <begin position="472"/>
        <end position="546"/>
    </location>
</feature>
<sequence length="564" mass="61365">MSIEQPWLARYPEGVPAEIDLNSYASIPEMLEETFRQFADRPAYANMGKVLNYRQLEQLSGQFAGYLTGQLNLVKGDRIALMMPNVLQYPIALLGALRAGLVVVNTNPLYTGRELQHQLKDAGAKAIVVVENFAATLASVIGQTDVRHVVVTGIGDLLGFPKAQLVNFVLRKVKKMVPAFSLPGAVKFTDALRLGASQPVPRPSLSHEDLAFLQYTGGTTGVAKGAMLSHGNMVANLLQTGAWVGPVATPGQEIIITALPLYHIFSLTANCFTFMRLGGLNYLITNPRDMPGFIKELKKVPFTAMTGVNTLFNGLLNTPGFDELDFSHLKLTLGGGMAVQRSVAERWKKATGCTLLEAYGLTETAPAACINAYDIKAYNGSIGLPISSTQAAIWSEQNEPLPLGEVGELMIKGPQVMQGYWQRPDETAKTLSPDGWLHTGDVARIDADGLVYIVDRKKDMILVSGFNVYPNEVEDAVMAHPGVAEVAAVGVPDEHSGEAVKLFVVKRDPKLTVEALKAFCRDNLTGYKRPKTIEFRDSLPKSNVGKILRRELRDTSSTSSRTPH</sequence>
<keyword evidence="5 17" id="KW-0436">Ligase</keyword>
<evidence type="ECO:0000256" key="1">
    <source>
        <dbReference type="ARBA" id="ARBA00001946"/>
    </source>
</evidence>
<organism evidence="17 18">
    <name type="scientific">Frateuria aurantia (strain ATCC 33424 / DSM 6220 / KCTC 2777 / LMG 1558 / NBRC 3245 / NCIMB 13370)</name>
    <name type="common">Acetobacter aurantius</name>
    <dbReference type="NCBI Taxonomy" id="767434"/>
    <lineage>
        <taxon>Bacteria</taxon>
        <taxon>Pseudomonadati</taxon>
        <taxon>Pseudomonadota</taxon>
        <taxon>Gammaproteobacteria</taxon>
        <taxon>Lysobacterales</taxon>
        <taxon>Rhodanobacteraceae</taxon>
        <taxon>Frateuria</taxon>
    </lineage>
</organism>
<dbReference type="OrthoDB" id="9803968at2"/>
<dbReference type="InterPro" id="IPR020845">
    <property type="entry name" value="AMP-binding_CS"/>
</dbReference>
<proteinExistence type="inferred from homology"/>
<dbReference type="FunFam" id="3.30.300.30:FF:000006">
    <property type="entry name" value="Long-chain-fatty-acid--CoA ligase FadD"/>
    <property type="match status" value="1"/>
</dbReference>
<dbReference type="AlphaFoldDB" id="H8L6C1"/>
<evidence type="ECO:0000256" key="2">
    <source>
        <dbReference type="ARBA" id="ARBA00004170"/>
    </source>
</evidence>
<dbReference type="PROSITE" id="PS00455">
    <property type="entry name" value="AMP_BINDING"/>
    <property type="match status" value="1"/>
</dbReference>
<comment type="subcellular location">
    <subcellularLocation>
        <location evidence="2">Membrane</location>
        <topology evidence="2">Peripheral membrane protein</topology>
    </subcellularLocation>
</comment>
<evidence type="ECO:0000259" key="16">
    <source>
        <dbReference type="Pfam" id="PF13193"/>
    </source>
</evidence>
<dbReference type="EMBL" id="CP003350">
    <property type="protein sequence ID" value="AFC86798.1"/>
    <property type="molecule type" value="Genomic_DNA"/>
</dbReference>
<dbReference type="RefSeq" id="WP_014403801.1">
    <property type="nucleotide sequence ID" value="NC_017033.1"/>
</dbReference>
<evidence type="ECO:0000313" key="17">
    <source>
        <dbReference type="EMBL" id="AFC86798.1"/>
    </source>
</evidence>
<dbReference type="Pfam" id="PF13193">
    <property type="entry name" value="AMP-binding_C"/>
    <property type="match status" value="1"/>
</dbReference>
<evidence type="ECO:0000256" key="7">
    <source>
        <dbReference type="ARBA" id="ARBA00022832"/>
    </source>
</evidence>
<keyword evidence="8" id="KW-0067">ATP-binding</keyword>
<dbReference type="SUPFAM" id="SSF56801">
    <property type="entry name" value="Acetyl-CoA synthetase-like"/>
    <property type="match status" value="1"/>
</dbReference>
<evidence type="ECO:0000259" key="15">
    <source>
        <dbReference type="Pfam" id="PF00501"/>
    </source>
</evidence>
<reference evidence="17" key="1">
    <citation type="submission" date="2012-02" db="EMBL/GenBank/DDBJ databases">
        <title>The complete genome of Frateuria aurantia DSM 6220.</title>
        <authorList>
            <consortium name="US DOE Joint Genome Institute (JGI-PGF)"/>
            <person name="Lucas S."/>
            <person name="Copeland A."/>
            <person name="Lapidus A."/>
            <person name="Glavina del Rio T."/>
            <person name="Dalin E."/>
            <person name="Tice H."/>
            <person name="Bruce D."/>
            <person name="Goodwin L."/>
            <person name="Pitluck S."/>
            <person name="Peters L."/>
            <person name="Ovchinnikova G."/>
            <person name="Teshima H."/>
            <person name="Kyrpides N."/>
            <person name="Mavromatis K."/>
            <person name="Ivanova N."/>
            <person name="Brettin T."/>
            <person name="Detter J.C."/>
            <person name="Han C."/>
            <person name="Larimer F."/>
            <person name="Land M."/>
            <person name="Hauser L."/>
            <person name="Markowitz V."/>
            <person name="Cheng J.-F."/>
            <person name="Hugenholtz P."/>
            <person name="Woyke T."/>
            <person name="Wu D."/>
            <person name="Brambilla E."/>
            <person name="Klenk H.-P."/>
            <person name="Eisen J.A."/>
        </authorList>
    </citation>
    <scope>NUCLEOTIDE SEQUENCE</scope>
    <source>
        <strain evidence="17">DSM 6220</strain>
    </source>
</reference>
<keyword evidence="11" id="KW-0472">Membrane</keyword>
<feature type="domain" description="AMP-dependent synthetase/ligase" evidence="15">
    <location>
        <begin position="31"/>
        <end position="421"/>
    </location>
</feature>
<gene>
    <name evidence="17" type="ordered locus">Fraau_2434</name>
</gene>
<dbReference type="FunFam" id="3.40.50.12780:FF:000003">
    <property type="entry name" value="Long-chain-fatty-acid--CoA ligase FadD"/>
    <property type="match status" value="1"/>
</dbReference>
<dbReference type="EC" id="6.2.1.3" evidence="12"/>
<evidence type="ECO:0000256" key="14">
    <source>
        <dbReference type="ARBA" id="ARBA00042773"/>
    </source>
</evidence>
<evidence type="ECO:0000256" key="9">
    <source>
        <dbReference type="ARBA" id="ARBA00022842"/>
    </source>
</evidence>
<name>H8L6C1_FRAAD</name>
<dbReference type="PANTHER" id="PTHR43767:SF8">
    <property type="entry name" value="LONG-CHAIN-FATTY-ACID--COA LIGASE"/>
    <property type="match status" value="1"/>
</dbReference>
<dbReference type="GO" id="GO:0005524">
    <property type="term" value="F:ATP binding"/>
    <property type="evidence" value="ECO:0007669"/>
    <property type="project" value="UniProtKB-KW"/>
</dbReference>
<evidence type="ECO:0000256" key="3">
    <source>
        <dbReference type="ARBA" id="ARBA00005005"/>
    </source>
</evidence>
<dbReference type="KEGG" id="fau:Fraau_2434"/>
<keyword evidence="7" id="KW-0276">Fatty acid metabolism</keyword>
<evidence type="ECO:0000256" key="8">
    <source>
        <dbReference type="ARBA" id="ARBA00022840"/>
    </source>
</evidence>
<dbReference type="HOGENOM" id="CLU_000022_59_9_6"/>
<dbReference type="InterPro" id="IPR042099">
    <property type="entry name" value="ANL_N_sf"/>
</dbReference>
<evidence type="ECO:0000256" key="11">
    <source>
        <dbReference type="ARBA" id="ARBA00023136"/>
    </source>
</evidence>
<evidence type="ECO:0000313" key="18">
    <source>
        <dbReference type="Proteomes" id="UP000005234"/>
    </source>
</evidence>
<keyword evidence="9" id="KW-0460">Magnesium</keyword>
<evidence type="ECO:0000256" key="5">
    <source>
        <dbReference type="ARBA" id="ARBA00022598"/>
    </source>
</evidence>
<dbReference type="GO" id="GO:0016020">
    <property type="term" value="C:membrane"/>
    <property type="evidence" value="ECO:0007669"/>
    <property type="project" value="UniProtKB-SubCell"/>
</dbReference>